<keyword evidence="4" id="KW-1185">Reference proteome</keyword>
<protein>
    <recommendedName>
        <fullName evidence="2">DUF1985 domain-containing protein</fullName>
    </recommendedName>
</protein>
<feature type="compositionally biased region" description="Polar residues" evidence="1">
    <location>
        <begin position="340"/>
        <end position="352"/>
    </location>
</feature>
<dbReference type="Proteomes" id="UP000824120">
    <property type="component" value="Chromosome 5"/>
</dbReference>
<accession>A0A9J5Z399</accession>
<gene>
    <name evidence="3" type="ORF">H5410_028837</name>
</gene>
<dbReference type="PANTHER" id="PTHR48302:SF2">
    <property type="entry name" value="DUF1985 DOMAIN-CONTAINING PROTEIN"/>
    <property type="match status" value="1"/>
</dbReference>
<feature type="domain" description="DUF1985" evidence="2">
    <location>
        <begin position="102"/>
        <end position="236"/>
    </location>
</feature>
<sequence>MSKSNAMQEIKSKLKNNSIKLEEMSAKSKQSNIKIVEGCKKDQFAAGSNENAKRKEVVVSGLLEHDEAVKFLGKREPTRIPHMQYYTNIEVMKVLATKLTSSQEIEGSSKDAILIHVNGTTLRFTIRDFAIISRLKCLNNEKDFFFNTEEPNRIILQYFGVEKVITKSQLVEKFDNTVWEDNDDDAVKFVVLFYIHSFILSEEPTTTVIGRKDFDLVESGRYIDYPWGKKAFDLLILHLHIKIKHDGKYFRLYGFPLALQVWFYECCSNFDEEIVVKVSHHIPRILNWKTKKYFPHPSPTETAAANASDDDFQDSPCPINNKGKEKVDTCLSPPKKKSRQTVTPIQNKTTPRIISKQPCLRKSSRRANVAKRPKSPLPKRQAKKHANVPSYIGIKQNVEIKSSVAFEVPSTSKSHDFSISRDEFDQFKLLGDGVEVTDKVSVGVVQSKEPSQHLPSELNCQSVFNDINDQEKVVRVTVPSCTPEVSIHHNPKPQKENCEDVPIEVVKEGSQFMDNQTDFNNSSIDLLNIIHDQTEKMKKKEFIDTNKAGSSNVNELVVEKILTCPTPLQMVHDVQPNINPERSMVLHPLLAVDEHTPLPIHRERHPCPFNTSLYVTSFSSESGSSSRLHFSFDLKHPFVTMSDLERTTLYIHFWKWLNERLLVRHNTKNEKEERYKKNKSVLQMWFHFGIHIDVILYYIRKRAKYSDTNAFNFITADCNFSNLITNV</sequence>
<organism evidence="3 4">
    <name type="scientific">Solanum commersonii</name>
    <name type="common">Commerson's wild potato</name>
    <name type="synonym">Commerson's nightshade</name>
    <dbReference type="NCBI Taxonomy" id="4109"/>
    <lineage>
        <taxon>Eukaryota</taxon>
        <taxon>Viridiplantae</taxon>
        <taxon>Streptophyta</taxon>
        <taxon>Embryophyta</taxon>
        <taxon>Tracheophyta</taxon>
        <taxon>Spermatophyta</taxon>
        <taxon>Magnoliopsida</taxon>
        <taxon>eudicotyledons</taxon>
        <taxon>Gunneridae</taxon>
        <taxon>Pentapetalae</taxon>
        <taxon>asterids</taxon>
        <taxon>lamiids</taxon>
        <taxon>Solanales</taxon>
        <taxon>Solanaceae</taxon>
        <taxon>Solanoideae</taxon>
        <taxon>Solaneae</taxon>
        <taxon>Solanum</taxon>
    </lineage>
</organism>
<evidence type="ECO:0000256" key="1">
    <source>
        <dbReference type="SAM" id="MobiDB-lite"/>
    </source>
</evidence>
<feature type="compositionally biased region" description="Basic residues" evidence="1">
    <location>
        <begin position="362"/>
        <end position="374"/>
    </location>
</feature>
<dbReference type="InterPro" id="IPR015410">
    <property type="entry name" value="DUF1985"/>
</dbReference>
<comment type="caution">
    <text evidence="3">The sequence shown here is derived from an EMBL/GenBank/DDBJ whole genome shotgun (WGS) entry which is preliminary data.</text>
</comment>
<evidence type="ECO:0000313" key="3">
    <source>
        <dbReference type="EMBL" id="KAG5607345.1"/>
    </source>
</evidence>
<reference evidence="3 4" key="1">
    <citation type="submission" date="2020-09" db="EMBL/GenBank/DDBJ databases">
        <title>De no assembly of potato wild relative species, Solanum commersonii.</title>
        <authorList>
            <person name="Cho K."/>
        </authorList>
    </citation>
    <scope>NUCLEOTIDE SEQUENCE [LARGE SCALE GENOMIC DNA]</scope>
    <source>
        <strain evidence="3">LZ3.2</strain>
        <tissue evidence="3">Leaf</tissue>
    </source>
</reference>
<dbReference type="EMBL" id="JACXVP010000005">
    <property type="protein sequence ID" value="KAG5607345.1"/>
    <property type="molecule type" value="Genomic_DNA"/>
</dbReference>
<dbReference type="OrthoDB" id="1194650at2759"/>
<feature type="region of interest" description="Disordered" evidence="1">
    <location>
        <begin position="299"/>
        <end position="386"/>
    </location>
</feature>
<dbReference type="AlphaFoldDB" id="A0A9J5Z399"/>
<dbReference type="PANTHER" id="PTHR48302">
    <property type="entry name" value="ULP1 PROTEASE FAMILY, C-TERMINAL CATALYTIC DOMAIN CONTAINING PROTEIN"/>
    <property type="match status" value="1"/>
</dbReference>
<proteinExistence type="predicted"/>
<evidence type="ECO:0000313" key="4">
    <source>
        <dbReference type="Proteomes" id="UP000824120"/>
    </source>
</evidence>
<dbReference type="Pfam" id="PF09331">
    <property type="entry name" value="DUF1985"/>
    <property type="match status" value="1"/>
</dbReference>
<name>A0A9J5Z399_SOLCO</name>
<evidence type="ECO:0000259" key="2">
    <source>
        <dbReference type="Pfam" id="PF09331"/>
    </source>
</evidence>